<evidence type="ECO:0000313" key="8">
    <source>
        <dbReference type="EMBL" id="QIJ55478.1"/>
    </source>
</evidence>
<evidence type="ECO:0000256" key="5">
    <source>
        <dbReference type="ARBA" id="ARBA00023295"/>
    </source>
</evidence>
<dbReference type="GO" id="GO:0004568">
    <property type="term" value="F:chitinase activity"/>
    <property type="evidence" value="ECO:0007669"/>
    <property type="project" value="TreeGrafter"/>
</dbReference>
<dbReference type="SMART" id="SM00636">
    <property type="entry name" value="Glyco_18"/>
    <property type="match status" value="1"/>
</dbReference>
<dbReference type="SUPFAM" id="SSF51445">
    <property type="entry name" value="(Trans)glycosidases"/>
    <property type="match status" value="1"/>
</dbReference>
<protein>
    <submittedName>
        <fullName evidence="8">Acidic mammalian chitinase-like protein</fullName>
    </submittedName>
</protein>
<sequence>MHSQPLNLMLNMSLHRLIFTPLLVLFIMSMVMVHSRAHVGSSNWKYAPNTASVRAAYWPAGDDLSPSSINTKYFTHIYYAFIQQHPQFFYLNVTEFDKKWIPKFINGLRYRYPPVKTLLSIGGGGSNSTAFSLMARDKRTRQVFINSTIHVARRYGFNGLDLDWEFPDNEGDMSNLGALFQEWHQALVVEARISKKPRLLLTAAVYYTSTIKLISNGPRLYPAQAIKDYLDWASPMCFDYNGAWANFTGFNAALDDPKSNVSTRYGIGSWIGSGVPAGKLVMGLPLYGRTWALKDPNVHGVGAEAVGAAIDTDGTLDYDEILVFNKENGATIVYDDVAVSFYSYAGTTWIGYDDGPSITKKVQFAKSLGLKGYFFWAVGKDKDWTISRQASNAWGH</sequence>
<dbReference type="PROSITE" id="PS01095">
    <property type="entry name" value="GH18_1"/>
    <property type="match status" value="1"/>
</dbReference>
<dbReference type="SUPFAM" id="SSF54556">
    <property type="entry name" value="Chitinase insertion domain"/>
    <property type="match status" value="1"/>
</dbReference>
<comment type="similarity">
    <text evidence="1">Belongs to the glycosyl hydrolase 18 family. Chitinase class V subfamily.</text>
</comment>
<dbReference type="EMBL" id="MK606419">
    <property type="protein sequence ID" value="QIJ55478.1"/>
    <property type="molecule type" value="mRNA"/>
</dbReference>
<dbReference type="PANTHER" id="PTHR11177">
    <property type="entry name" value="CHITINASE"/>
    <property type="match status" value="1"/>
</dbReference>
<evidence type="ECO:0000256" key="4">
    <source>
        <dbReference type="ARBA" id="ARBA00023180"/>
    </source>
</evidence>
<keyword evidence="3 6" id="KW-0378">Hydrolase</keyword>
<dbReference type="FunFam" id="3.10.50.10:FF:000003">
    <property type="entry name" value="Class V chitinase CHIT5b"/>
    <property type="match status" value="1"/>
</dbReference>
<dbReference type="GO" id="GO:0005576">
    <property type="term" value="C:extracellular region"/>
    <property type="evidence" value="ECO:0007669"/>
    <property type="project" value="TreeGrafter"/>
</dbReference>
<name>A0A6G7NP06_9FABA</name>
<keyword evidence="5 6" id="KW-0326">Glycosidase</keyword>
<evidence type="ECO:0000256" key="6">
    <source>
        <dbReference type="RuleBase" id="RU000489"/>
    </source>
</evidence>
<keyword evidence="4" id="KW-0325">Glycoprotein</keyword>
<dbReference type="GO" id="GO:0006032">
    <property type="term" value="P:chitin catabolic process"/>
    <property type="evidence" value="ECO:0007669"/>
    <property type="project" value="TreeGrafter"/>
</dbReference>
<accession>A0A6G7NP06</accession>
<organism evidence="8">
    <name type="scientific">Cajanus platycarpus</name>
    <dbReference type="NCBI Taxonomy" id="2094123"/>
    <lineage>
        <taxon>Eukaryota</taxon>
        <taxon>Viridiplantae</taxon>
        <taxon>Streptophyta</taxon>
        <taxon>Embryophyta</taxon>
        <taxon>Tracheophyta</taxon>
        <taxon>Spermatophyta</taxon>
        <taxon>Magnoliopsida</taxon>
        <taxon>eudicotyledons</taxon>
        <taxon>Gunneridae</taxon>
        <taxon>Pentapetalae</taxon>
        <taxon>rosids</taxon>
        <taxon>fabids</taxon>
        <taxon>Fabales</taxon>
        <taxon>Fabaceae</taxon>
        <taxon>Papilionoideae</taxon>
        <taxon>50 kb inversion clade</taxon>
        <taxon>NPAAA clade</taxon>
        <taxon>indigoferoid/millettioid clade</taxon>
        <taxon>Phaseoleae</taxon>
        <taxon>Cajanus</taxon>
    </lineage>
</organism>
<evidence type="ECO:0000256" key="3">
    <source>
        <dbReference type="ARBA" id="ARBA00022801"/>
    </source>
</evidence>
<dbReference type="PROSITE" id="PS51910">
    <property type="entry name" value="GH18_2"/>
    <property type="match status" value="1"/>
</dbReference>
<keyword evidence="2" id="KW-0732">Signal</keyword>
<dbReference type="Gene3D" id="3.10.50.10">
    <property type="match status" value="1"/>
</dbReference>
<dbReference type="AlphaFoldDB" id="A0A6G7NP06"/>
<dbReference type="InterPro" id="IPR029070">
    <property type="entry name" value="Chitinase_insertion_sf"/>
</dbReference>
<dbReference type="CDD" id="cd02879">
    <property type="entry name" value="GH18_plant_chitinase_class_V"/>
    <property type="match status" value="1"/>
</dbReference>
<dbReference type="InterPro" id="IPR001223">
    <property type="entry name" value="Glyco_hydro18_cat"/>
</dbReference>
<dbReference type="InterPro" id="IPR011583">
    <property type="entry name" value="Chitinase_II/V-like_cat"/>
</dbReference>
<dbReference type="Pfam" id="PF00704">
    <property type="entry name" value="Glyco_hydro_18"/>
    <property type="match status" value="1"/>
</dbReference>
<dbReference type="InterPro" id="IPR050314">
    <property type="entry name" value="Glycosyl_Hydrlase_18"/>
</dbReference>
<evidence type="ECO:0000256" key="2">
    <source>
        <dbReference type="ARBA" id="ARBA00022729"/>
    </source>
</evidence>
<proteinExistence type="evidence at transcript level"/>
<reference evidence="8" key="1">
    <citation type="submission" date="2019-03" db="EMBL/GenBank/DDBJ databases">
        <authorList>
            <person name="Rathinam M."/>
            <person name="Mishra P."/>
            <person name="Singh N.K."/>
            <person name="Rao U."/>
            <person name="Sreevathsa R."/>
        </authorList>
    </citation>
    <scope>NUCLEOTIDE SEQUENCE</scope>
</reference>
<dbReference type="InterPro" id="IPR017853">
    <property type="entry name" value="GH"/>
</dbReference>
<evidence type="ECO:0000259" key="7">
    <source>
        <dbReference type="PROSITE" id="PS51910"/>
    </source>
</evidence>
<feature type="domain" description="GH18" evidence="7">
    <location>
        <begin position="52"/>
        <end position="396"/>
    </location>
</feature>
<dbReference type="InterPro" id="IPR001579">
    <property type="entry name" value="Glyco_hydro_18_chit_AS"/>
</dbReference>
<dbReference type="GO" id="GO:0005975">
    <property type="term" value="P:carbohydrate metabolic process"/>
    <property type="evidence" value="ECO:0007669"/>
    <property type="project" value="InterPro"/>
</dbReference>
<dbReference type="PANTHER" id="PTHR11177:SF317">
    <property type="entry name" value="CHITINASE 12-RELATED"/>
    <property type="match status" value="1"/>
</dbReference>
<evidence type="ECO:0000256" key="1">
    <source>
        <dbReference type="ARBA" id="ARBA00008682"/>
    </source>
</evidence>
<dbReference type="Gene3D" id="3.20.20.80">
    <property type="entry name" value="Glycosidases"/>
    <property type="match status" value="1"/>
</dbReference>
<dbReference type="GO" id="GO:0008061">
    <property type="term" value="F:chitin binding"/>
    <property type="evidence" value="ECO:0007669"/>
    <property type="project" value="InterPro"/>
</dbReference>